<dbReference type="PANTHER" id="PTHR31302:SF0">
    <property type="entry name" value="TRANSMEMBRANE PROTEIN WITH METALLOPHOSPHOESTERASE DOMAIN"/>
    <property type="match status" value="1"/>
</dbReference>
<dbReference type="Pfam" id="PF00149">
    <property type="entry name" value="Metallophos"/>
    <property type="match status" value="1"/>
</dbReference>
<dbReference type="Gene3D" id="3.60.21.10">
    <property type="match status" value="1"/>
</dbReference>
<keyword evidence="1" id="KW-0472">Membrane</keyword>
<evidence type="ECO:0000256" key="1">
    <source>
        <dbReference type="SAM" id="Phobius"/>
    </source>
</evidence>
<keyword evidence="1" id="KW-0812">Transmembrane</keyword>
<evidence type="ECO:0000259" key="2">
    <source>
        <dbReference type="Pfam" id="PF00149"/>
    </source>
</evidence>
<sequence length="454" mass="50893">MATFTRGKVFGVVFVLILLYILNKSIVMNMENSTLRAKLLRFQFSCIIMSGMTLICCYLWRNLSTVLDSTQDKVHSETESNEWRLFIDFKDIREWRSYTINAAISRLLLAAVLISSLFSYSSFSFLIAINPYKLAIWLFLALAVTIQLFTAVVFLKIVNLILRLGGRKKTRTFSKLSKIQQISAFVYAMLIVMFGYINAQQPPTIKEVTIPVEGLPENLERLSITFVSDIHLGPTNGMDRLKKIINMINYLNSDMVIIGGDLVDGRVDQLHDAAVPISWINSKYGTYFVTGNHEYYTTDAENWLVKLKSLGVIPLHNINVKISADKGQTGICLAGVDDPTADQYKFGDHTMDLDGALGSCDVESPVILVAHQPKAAQAALQSKHRVDLVLSGHTHGGQFFPLIIPAYLMNPFYAGLYRHGDHSHVYVSQGTLFASIPIRFGTTMEITRIFLTQA</sequence>
<feature type="transmembrane region" description="Helical" evidence="1">
    <location>
        <begin position="135"/>
        <end position="162"/>
    </location>
</feature>
<organism evidence="3 4">
    <name type="scientific">Mya arenaria</name>
    <name type="common">Soft-shell clam</name>
    <dbReference type="NCBI Taxonomy" id="6604"/>
    <lineage>
        <taxon>Eukaryota</taxon>
        <taxon>Metazoa</taxon>
        <taxon>Spiralia</taxon>
        <taxon>Lophotrochozoa</taxon>
        <taxon>Mollusca</taxon>
        <taxon>Bivalvia</taxon>
        <taxon>Autobranchia</taxon>
        <taxon>Heteroconchia</taxon>
        <taxon>Euheterodonta</taxon>
        <taxon>Imparidentia</taxon>
        <taxon>Neoheterodontei</taxon>
        <taxon>Myida</taxon>
        <taxon>Myoidea</taxon>
        <taxon>Myidae</taxon>
        <taxon>Mya</taxon>
    </lineage>
</organism>
<feature type="transmembrane region" description="Helical" evidence="1">
    <location>
        <begin position="182"/>
        <end position="199"/>
    </location>
</feature>
<feature type="transmembrane region" description="Helical" evidence="1">
    <location>
        <begin position="39"/>
        <end position="60"/>
    </location>
</feature>
<feature type="domain" description="Calcineurin-like phosphoesterase" evidence="2">
    <location>
        <begin position="223"/>
        <end position="396"/>
    </location>
</feature>
<name>A0ABY7ERF5_MYAAR</name>
<evidence type="ECO:0000313" key="3">
    <source>
        <dbReference type="EMBL" id="WAR11830.1"/>
    </source>
</evidence>
<dbReference type="InterPro" id="IPR004843">
    <property type="entry name" value="Calcineurin-like_PHP"/>
</dbReference>
<dbReference type="EMBL" id="CP111019">
    <property type="protein sequence ID" value="WAR11830.1"/>
    <property type="molecule type" value="Genomic_DNA"/>
</dbReference>
<protein>
    <submittedName>
        <fullName evidence="3">TMPPE-like protein</fullName>
    </submittedName>
</protein>
<dbReference type="Proteomes" id="UP001164746">
    <property type="component" value="Chromosome 8"/>
</dbReference>
<reference evidence="3" key="1">
    <citation type="submission" date="2022-11" db="EMBL/GenBank/DDBJ databases">
        <title>Centuries of genome instability and evolution in soft-shell clam transmissible cancer (bioRxiv).</title>
        <authorList>
            <person name="Hart S.F.M."/>
            <person name="Yonemitsu M.A."/>
            <person name="Giersch R.M."/>
            <person name="Beal B.F."/>
            <person name="Arriagada G."/>
            <person name="Davis B.W."/>
            <person name="Ostrander E.A."/>
            <person name="Goff S.P."/>
            <person name="Metzger M.J."/>
        </authorList>
    </citation>
    <scope>NUCLEOTIDE SEQUENCE</scope>
    <source>
        <strain evidence="3">MELC-2E11</strain>
        <tissue evidence="3">Siphon/mantle</tissue>
    </source>
</reference>
<dbReference type="InterPro" id="IPR029052">
    <property type="entry name" value="Metallo-depent_PP-like"/>
</dbReference>
<dbReference type="PANTHER" id="PTHR31302">
    <property type="entry name" value="TRANSMEMBRANE PROTEIN WITH METALLOPHOSPHOESTERASE DOMAIN-RELATED"/>
    <property type="match status" value="1"/>
</dbReference>
<dbReference type="SUPFAM" id="SSF56300">
    <property type="entry name" value="Metallo-dependent phosphatases"/>
    <property type="match status" value="1"/>
</dbReference>
<dbReference type="CDD" id="cd07385">
    <property type="entry name" value="MPP_YkuE_C"/>
    <property type="match status" value="1"/>
</dbReference>
<evidence type="ECO:0000313" key="4">
    <source>
        <dbReference type="Proteomes" id="UP001164746"/>
    </source>
</evidence>
<accession>A0ABY7ERF5</accession>
<proteinExistence type="predicted"/>
<feature type="transmembrane region" description="Helical" evidence="1">
    <location>
        <begin position="107"/>
        <end position="129"/>
    </location>
</feature>
<feature type="transmembrane region" description="Helical" evidence="1">
    <location>
        <begin position="9"/>
        <end position="27"/>
    </location>
</feature>
<keyword evidence="4" id="KW-1185">Reference proteome</keyword>
<gene>
    <name evidence="3" type="ORF">MAR_026010</name>
</gene>
<keyword evidence="1" id="KW-1133">Transmembrane helix</keyword>
<dbReference type="InterPro" id="IPR051158">
    <property type="entry name" value="Metallophosphoesterase_sf"/>
</dbReference>